<keyword evidence="6 9" id="KW-0464">Manganese</keyword>
<evidence type="ECO:0000259" key="10">
    <source>
        <dbReference type="Pfam" id="PF02670"/>
    </source>
</evidence>
<dbReference type="Gene3D" id="3.40.50.720">
    <property type="entry name" value="NAD(P)-binding Rossmann-like Domain"/>
    <property type="match status" value="1"/>
</dbReference>
<feature type="domain" description="DXP reductoisomerase C-terminal" evidence="12">
    <location>
        <begin position="258"/>
        <end position="375"/>
    </location>
</feature>
<evidence type="ECO:0000256" key="8">
    <source>
        <dbReference type="ARBA" id="ARBA00048543"/>
    </source>
</evidence>
<dbReference type="PANTHER" id="PTHR30525:SF0">
    <property type="entry name" value="1-DEOXY-D-XYLULOSE 5-PHOSPHATE REDUCTOISOMERASE, CHLOROPLASTIC"/>
    <property type="match status" value="1"/>
</dbReference>
<evidence type="ECO:0000313" key="14">
    <source>
        <dbReference type="Proteomes" id="UP001596439"/>
    </source>
</evidence>
<proteinExistence type="inferred from homology"/>
<dbReference type="SUPFAM" id="SSF69055">
    <property type="entry name" value="1-deoxy-D-xylulose-5-phosphate reductoisomerase, C-terminal domain"/>
    <property type="match status" value="1"/>
</dbReference>
<feature type="domain" description="1-deoxy-D-xylulose 5-phosphate reductoisomerase C-terminal" evidence="11">
    <location>
        <begin position="143"/>
        <end position="226"/>
    </location>
</feature>
<feature type="binding site" evidence="9">
    <location>
        <position position="218"/>
    </location>
    <ligand>
        <name>1-deoxy-D-xylulose 5-phosphate</name>
        <dbReference type="ChEBI" id="CHEBI:57792"/>
    </ligand>
</feature>
<feature type="binding site" evidence="9">
    <location>
        <position position="11"/>
    </location>
    <ligand>
        <name>NADPH</name>
        <dbReference type="ChEBI" id="CHEBI:57783"/>
    </ligand>
</feature>
<feature type="binding site" evidence="9">
    <location>
        <position position="36"/>
    </location>
    <ligand>
        <name>NADPH</name>
        <dbReference type="ChEBI" id="CHEBI:57783"/>
    </ligand>
</feature>
<comment type="catalytic activity">
    <reaction evidence="8">
        <text>2-C-methyl-D-erythritol 4-phosphate + NADP(+) = 1-deoxy-D-xylulose 5-phosphate + NADPH + H(+)</text>
        <dbReference type="Rhea" id="RHEA:13717"/>
        <dbReference type="ChEBI" id="CHEBI:15378"/>
        <dbReference type="ChEBI" id="CHEBI:57783"/>
        <dbReference type="ChEBI" id="CHEBI:57792"/>
        <dbReference type="ChEBI" id="CHEBI:58262"/>
        <dbReference type="ChEBI" id="CHEBI:58349"/>
        <dbReference type="EC" id="1.1.1.267"/>
    </reaction>
    <physiologicalReaction direction="right-to-left" evidence="8">
        <dbReference type="Rhea" id="RHEA:13719"/>
    </physiologicalReaction>
</comment>
<dbReference type="InterPro" id="IPR013512">
    <property type="entry name" value="DXP_reductoisomerase_N"/>
</dbReference>
<dbReference type="SUPFAM" id="SSF51735">
    <property type="entry name" value="NAD(P)-binding Rossmann-fold domains"/>
    <property type="match status" value="1"/>
</dbReference>
<feature type="binding site" evidence="9">
    <location>
        <position position="121"/>
    </location>
    <ligand>
        <name>NADPH</name>
        <dbReference type="ChEBI" id="CHEBI:57783"/>
    </ligand>
</feature>
<dbReference type="Pfam" id="PF08436">
    <property type="entry name" value="DXP_redisom_C"/>
    <property type="match status" value="1"/>
</dbReference>
<organism evidence="13 14">
    <name type="scientific">Exiguobacterium aestuarii</name>
    <dbReference type="NCBI Taxonomy" id="273527"/>
    <lineage>
        <taxon>Bacteria</taxon>
        <taxon>Bacillati</taxon>
        <taxon>Bacillota</taxon>
        <taxon>Bacilli</taxon>
        <taxon>Bacillales</taxon>
        <taxon>Bacillales Family XII. Incertae Sedis</taxon>
        <taxon>Exiguobacterium</taxon>
    </lineage>
</organism>
<accession>A0ABW2PL13</accession>
<dbReference type="InterPro" id="IPR036169">
    <property type="entry name" value="DXPR_C_sf"/>
</dbReference>
<feature type="binding site" evidence="9">
    <location>
        <position position="122"/>
    </location>
    <ligand>
        <name>1-deoxy-D-xylulose 5-phosphate</name>
        <dbReference type="ChEBI" id="CHEBI:57792"/>
    </ligand>
</feature>
<feature type="binding site" evidence="9">
    <location>
        <position position="218"/>
    </location>
    <ligand>
        <name>Mn(2+)</name>
        <dbReference type="ChEBI" id="CHEBI:29035"/>
    </ligand>
</feature>
<evidence type="ECO:0000313" key="13">
    <source>
        <dbReference type="EMBL" id="MFC7390069.1"/>
    </source>
</evidence>
<evidence type="ECO:0000256" key="3">
    <source>
        <dbReference type="ARBA" id="ARBA00022723"/>
    </source>
</evidence>
<feature type="binding site" evidence="9">
    <location>
        <position position="173"/>
    </location>
    <ligand>
        <name>1-deoxy-D-xylulose 5-phosphate</name>
        <dbReference type="ChEBI" id="CHEBI:57792"/>
    </ligand>
</feature>
<dbReference type="NCBIfam" id="NF009114">
    <property type="entry name" value="PRK12464.1"/>
    <property type="match status" value="1"/>
</dbReference>
<dbReference type="Pfam" id="PF13288">
    <property type="entry name" value="DXPR_C"/>
    <property type="match status" value="1"/>
</dbReference>
<dbReference type="EC" id="1.1.1.267" evidence="9"/>
<feature type="binding site" evidence="9">
    <location>
        <position position="202"/>
    </location>
    <ligand>
        <name>NADPH</name>
        <dbReference type="ChEBI" id="CHEBI:57783"/>
    </ligand>
</feature>
<evidence type="ECO:0000259" key="12">
    <source>
        <dbReference type="Pfam" id="PF13288"/>
    </source>
</evidence>
<feature type="binding site" evidence="9">
    <location>
        <position position="10"/>
    </location>
    <ligand>
        <name>NADPH</name>
        <dbReference type="ChEBI" id="CHEBI:57783"/>
    </ligand>
</feature>
<dbReference type="EMBL" id="JBHTCE010000001">
    <property type="protein sequence ID" value="MFC7390069.1"/>
    <property type="molecule type" value="Genomic_DNA"/>
</dbReference>
<protein>
    <recommendedName>
        <fullName evidence="9">1-deoxy-D-xylulose 5-phosphate reductoisomerase</fullName>
        <shortName evidence="9">DXP reductoisomerase</shortName>
        <ecNumber evidence="9">1.1.1.267</ecNumber>
    </recommendedName>
    <alternativeName>
        <fullName evidence="9">1-deoxyxylulose-5-phosphate reductoisomerase</fullName>
    </alternativeName>
    <alternativeName>
        <fullName evidence="9">2-C-methyl-D-erythritol 4-phosphate synthase</fullName>
    </alternativeName>
</protein>
<evidence type="ECO:0000259" key="11">
    <source>
        <dbReference type="Pfam" id="PF08436"/>
    </source>
</evidence>
<dbReference type="NCBIfam" id="TIGR00243">
    <property type="entry name" value="Dxr"/>
    <property type="match status" value="1"/>
</dbReference>
<dbReference type="PIRSF" id="PIRSF006205">
    <property type="entry name" value="Dxp_reductismrs"/>
    <property type="match status" value="1"/>
</dbReference>
<dbReference type="RefSeq" id="WP_214788743.1">
    <property type="nucleotide sequence ID" value="NZ_JANIEL010000012.1"/>
</dbReference>
<evidence type="ECO:0000256" key="7">
    <source>
        <dbReference type="ARBA" id="ARBA00023229"/>
    </source>
</evidence>
<feature type="binding site" evidence="9">
    <location>
        <position position="214"/>
    </location>
    <ligand>
        <name>1-deoxy-D-xylulose 5-phosphate</name>
        <dbReference type="ChEBI" id="CHEBI:57792"/>
    </ligand>
</feature>
<dbReference type="SUPFAM" id="SSF55347">
    <property type="entry name" value="Glyceraldehyde-3-phosphate dehydrogenase-like, C-terminal domain"/>
    <property type="match status" value="1"/>
</dbReference>
<keyword evidence="9" id="KW-0460">Magnesium</keyword>
<feature type="binding site" evidence="9">
    <location>
        <position position="38"/>
    </location>
    <ligand>
        <name>NADPH</name>
        <dbReference type="ChEBI" id="CHEBI:57783"/>
    </ligand>
</feature>
<dbReference type="HAMAP" id="MF_00183">
    <property type="entry name" value="DXP_reductoisom"/>
    <property type="match status" value="1"/>
</dbReference>
<feature type="binding site" evidence="9">
    <location>
        <position position="149"/>
    </location>
    <ligand>
        <name>1-deoxy-D-xylulose 5-phosphate</name>
        <dbReference type="ChEBI" id="CHEBI:57792"/>
    </ligand>
</feature>
<evidence type="ECO:0000256" key="1">
    <source>
        <dbReference type="ARBA" id="ARBA00005094"/>
    </source>
</evidence>
<feature type="domain" description="1-deoxy-D-xylulose 5-phosphate reductoisomerase N-terminal" evidence="10">
    <location>
        <begin position="4"/>
        <end position="129"/>
    </location>
</feature>
<comment type="pathway">
    <text evidence="1 9">Isoprenoid biosynthesis; isopentenyl diphosphate biosynthesis via DXP pathway; isopentenyl diphosphate from 1-deoxy-D-xylulose 5-phosphate: step 1/6.</text>
</comment>
<name>A0ABW2PL13_9BACL</name>
<feature type="binding site" evidence="9">
    <location>
        <position position="12"/>
    </location>
    <ligand>
        <name>NADPH</name>
        <dbReference type="ChEBI" id="CHEBI:57783"/>
    </ligand>
</feature>
<evidence type="ECO:0000256" key="5">
    <source>
        <dbReference type="ARBA" id="ARBA00023002"/>
    </source>
</evidence>
<evidence type="ECO:0000256" key="2">
    <source>
        <dbReference type="ARBA" id="ARBA00006825"/>
    </source>
</evidence>
<dbReference type="Gene3D" id="1.10.1740.10">
    <property type="match status" value="1"/>
</dbReference>
<comment type="cofactor">
    <cofactor evidence="9">
        <name>Mg(2+)</name>
        <dbReference type="ChEBI" id="CHEBI:18420"/>
    </cofactor>
    <cofactor evidence="9">
        <name>Mn(2+)</name>
        <dbReference type="ChEBI" id="CHEBI:29035"/>
    </cofactor>
</comment>
<feature type="binding site" evidence="9">
    <location>
        <position position="148"/>
    </location>
    <ligand>
        <name>1-deoxy-D-xylulose 5-phosphate</name>
        <dbReference type="ChEBI" id="CHEBI:57792"/>
    </ligand>
</feature>
<feature type="binding site" evidence="9">
    <location>
        <position position="147"/>
    </location>
    <ligand>
        <name>Mn(2+)</name>
        <dbReference type="ChEBI" id="CHEBI:29035"/>
    </ligand>
</feature>
<comment type="function">
    <text evidence="9">Catalyzes the NADPH-dependent rearrangement and reduction of 1-deoxy-D-xylulose-5-phosphate (DXP) to 2-C-methyl-D-erythritol 4-phosphate (MEP).</text>
</comment>
<feature type="binding site" evidence="9">
    <location>
        <position position="149"/>
    </location>
    <ligand>
        <name>Mn(2+)</name>
        <dbReference type="ChEBI" id="CHEBI:29035"/>
    </ligand>
</feature>
<gene>
    <name evidence="9 13" type="primary">dxr</name>
    <name evidence="13" type="ORF">ACFQO8_07915</name>
</gene>
<feature type="binding site" evidence="9">
    <location>
        <position position="13"/>
    </location>
    <ligand>
        <name>NADPH</name>
        <dbReference type="ChEBI" id="CHEBI:57783"/>
    </ligand>
</feature>
<dbReference type="GO" id="GO:0030604">
    <property type="term" value="F:1-deoxy-D-xylulose-5-phosphate reductoisomerase activity"/>
    <property type="evidence" value="ECO:0007669"/>
    <property type="project" value="UniProtKB-EC"/>
</dbReference>
<comment type="caution">
    <text evidence="9">Lacks conserved residue(s) required for the propagation of feature annotation.</text>
</comment>
<dbReference type="PANTHER" id="PTHR30525">
    <property type="entry name" value="1-DEOXY-D-XYLULOSE 5-PHOSPHATE REDUCTOISOMERASE"/>
    <property type="match status" value="1"/>
</dbReference>
<keyword evidence="7 9" id="KW-0414">Isoprene biosynthesis</keyword>
<keyword evidence="14" id="KW-1185">Reference proteome</keyword>
<dbReference type="InterPro" id="IPR003821">
    <property type="entry name" value="DXP_reductoisomerase"/>
</dbReference>
<keyword evidence="5 9" id="KW-0560">Oxidoreductase</keyword>
<comment type="similarity">
    <text evidence="2 9">Belongs to the DXR family.</text>
</comment>
<feature type="binding site" evidence="9">
    <location>
        <position position="209"/>
    </location>
    <ligand>
        <name>1-deoxy-D-xylulose 5-phosphate</name>
        <dbReference type="ChEBI" id="CHEBI:57792"/>
    </ligand>
</feature>
<keyword evidence="4 9" id="KW-0521">NADP</keyword>
<feature type="binding site" evidence="9">
    <location>
        <position position="215"/>
    </location>
    <ligand>
        <name>1-deoxy-D-xylulose 5-phosphate</name>
        <dbReference type="ChEBI" id="CHEBI:57792"/>
    </ligand>
</feature>
<dbReference type="InterPro" id="IPR013644">
    <property type="entry name" value="DXP_reductoisomerase_C"/>
</dbReference>
<dbReference type="Proteomes" id="UP001596439">
    <property type="component" value="Unassembled WGS sequence"/>
</dbReference>
<dbReference type="InterPro" id="IPR036291">
    <property type="entry name" value="NAD(P)-bd_dom_sf"/>
</dbReference>
<feature type="binding site" evidence="9">
    <location>
        <position position="196"/>
    </location>
    <ligand>
        <name>1-deoxy-D-xylulose 5-phosphate</name>
        <dbReference type="ChEBI" id="CHEBI:57792"/>
    </ligand>
</feature>
<evidence type="ECO:0000256" key="4">
    <source>
        <dbReference type="ARBA" id="ARBA00022857"/>
    </source>
</evidence>
<reference evidence="14" key="1">
    <citation type="journal article" date="2019" name="Int. J. Syst. Evol. Microbiol.">
        <title>The Global Catalogue of Microorganisms (GCM) 10K type strain sequencing project: providing services to taxonomists for standard genome sequencing and annotation.</title>
        <authorList>
            <consortium name="The Broad Institute Genomics Platform"/>
            <consortium name="The Broad Institute Genome Sequencing Center for Infectious Disease"/>
            <person name="Wu L."/>
            <person name="Ma J."/>
        </authorList>
    </citation>
    <scope>NUCLEOTIDE SEQUENCE [LARGE SCALE GENOMIC DNA]</scope>
    <source>
        <strain evidence="14">CCUG 55590</strain>
    </source>
</reference>
<dbReference type="Pfam" id="PF02670">
    <property type="entry name" value="DXP_reductoisom"/>
    <property type="match status" value="1"/>
</dbReference>
<evidence type="ECO:0000256" key="9">
    <source>
        <dbReference type="HAMAP-Rule" id="MF_00183"/>
    </source>
</evidence>
<keyword evidence="3 9" id="KW-0479">Metal-binding</keyword>
<comment type="caution">
    <text evidence="13">The sequence shown here is derived from an EMBL/GenBank/DDBJ whole genome shotgun (WGS) entry which is preliminary data.</text>
</comment>
<dbReference type="InterPro" id="IPR026877">
    <property type="entry name" value="DXPR_C"/>
</dbReference>
<evidence type="ECO:0000256" key="6">
    <source>
        <dbReference type="ARBA" id="ARBA00023211"/>
    </source>
</evidence>
<feature type="binding site" evidence="9">
    <location>
        <position position="123"/>
    </location>
    <ligand>
        <name>NADPH</name>
        <dbReference type="ChEBI" id="CHEBI:57783"/>
    </ligand>
</feature>
<sequence>MKRISLIGATGSIGVQTCDVIEQHPDLFELEAYAFGTNVDVATEWINRLRPKYVSATSIEVLEQLKPRLTYEPLYFIGPEGLKECATAERADIVVTAVVGAVGLEPTLAAIQAGKDIALANKETLVTAGHLVKAAVKEHGVKLLPVDSEHSAIYQCLNGERREDVSKIILTASGGSFRDRSREELADVTVEDALNHPNWSMGAKITIDSATMFNKGLEVIEAHWLFDIDYNDIEVILHRESIIHSMVEFKDAAVMAQLGNPDMRGPILYALSEPKRLEIEGNKRLNLKEIGKLHFQEADFNRYPALRLAFEAGRIGGSMPTVLNAANEMAVDLFLNGHIKFLEIERLVEEAMAQHEVIAEPTLSQILEVDRAVRQQIQQGIEGGE</sequence>